<comment type="pathway">
    <text evidence="1">Carbohydrate biosynthesis; gluconeogenesis.</text>
</comment>
<dbReference type="InterPro" id="IPR001272">
    <property type="entry name" value="PEP_carboxykinase_ATP"/>
</dbReference>
<evidence type="ECO:0000256" key="5">
    <source>
        <dbReference type="ARBA" id="ARBA00022840"/>
    </source>
</evidence>
<dbReference type="EMBL" id="OZ075140">
    <property type="protein sequence ID" value="CAL5025698.1"/>
    <property type="molecule type" value="Genomic_DNA"/>
</dbReference>
<keyword evidence="4" id="KW-0547">Nucleotide-binding</keyword>
<dbReference type="InterPro" id="IPR008210">
    <property type="entry name" value="PEP_carboxykinase_N"/>
</dbReference>
<dbReference type="InterPro" id="IPR013035">
    <property type="entry name" value="PEP_carboxykinase_C"/>
</dbReference>
<evidence type="ECO:0000256" key="7">
    <source>
        <dbReference type="ARBA" id="ARBA00047371"/>
    </source>
</evidence>
<dbReference type="PANTHER" id="PTHR30031">
    <property type="entry name" value="PHOSPHOENOLPYRUVATE CARBOXYKINASE ATP"/>
    <property type="match status" value="1"/>
</dbReference>
<dbReference type="AlphaFoldDB" id="A0ABC9CTA5"/>
<proteinExistence type="inferred from homology"/>
<evidence type="ECO:0000256" key="2">
    <source>
        <dbReference type="ARBA" id="ARBA00006052"/>
    </source>
</evidence>
<dbReference type="GO" id="GO:0004612">
    <property type="term" value="F:phosphoenolpyruvate carboxykinase (ATP) activity"/>
    <property type="evidence" value="ECO:0007669"/>
    <property type="project" value="UniProtKB-EC"/>
</dbReference>
<dbReference type="Pfam" id="PF01293">
    <property type="entry name" value="PEPCK_ATP"/>
    <property type="match status" value="1"/>
</dbReference>
<evidence type="ECO:0000256" key="4">
    <source>
        <dbReference type="ARBA" id="ARBA00022741"/>
    </source>
</evidence>
<dbReference type="PANTHER" id="PTHR30031:SF2">
    <property type="entry name" value="PHOSPHOENOLPYRUVATE CARBOXYKINASE (ATP)"/>
    <property type="match status" value="1"/>
</dbReference>
<reference evidence="8 9" key="2">
    <citation type="submission" date="2024-10" db="EMBL/GenBank/DDBJ databases">
        <authorList>
            <person name="Ryan C."/>
        </authorList>
    </citation>
    <scope>NUCLEOTIDE SEQUENCE [LARGE SCALE GENOMIC DNA]</scope>
</reference>
<keyword evidence="5" id="KW-0067">ATP-binding</keyword>
<dbReference type="FunFam" id="3.40.449.10:FF:000008">
    <property type="entry name" value="D111/G-patch domain-containing protein"/>
    <property type="match status" value="1"/>
</dbReference>
<dbReference type="Proteomes" id="UP001497457">
    <property type="component" value="Chromosome 30rd"/>
</dbReference>
<protein>
    <recommendedName>
        <fullName evidence="3">phosphoenolpyruvate carboxykinase (ATP)</fullName>
        <ecNumber evidence="3">4.1.1.49</ecNumber>
    </recommendedName>
</protein>
<keyword evidence="9" id="KW-1185">Reference proteome</keyword>
<comment type="similarity">
    <text evidence="2">Belongs to the phosphoenolpyruvate carboxykinase (ATP) family.</text>
</comment>
<organism evidence="8 9">
    <name type="scientific">Urochloa decumbens</name>
    <dbReference type="NCBI Taxonomy" id="240449"/>
    <lineage>
        <taxon>Eukaryota</taxon>
        <taxon>Viridiplantae</taxon>
        <taxon>Streptophyta</taxon>
        <taxon>Embryophyta</taxon>
        <taxon>Tracheophyta</taxon>
        <taxon>Spermatophyta</taxon>
        <taxon>Magnoliopsida</taxon>
        <taxon>Liliopsida</taxon>
        <taxon>Poales</taxon>
        <taxon>Poaceae</taxon>
        <taxon>PACMAD clade</taxon>
        <taxon>Panicoideae</taxon>
        <taxon>Panicodae</taxon>
        <taxon>Paniceae</taxon>
        <taxon>Melinidinae</taxon>
        <taxon>Urochloa</taxon>
    </lineage>
</organism>
<evidence type="ECO:0000256" key="6">
    <source>
        <dbReference type="ARBA" id="ARBA00023239"/>
    </source>
</evidence>
<evidence type="ECO:0000256" key="1">
    <source>
        <dbReference type="ARBA" id="ARBA00004742"/>
    </source>
</evidence>
<dbReference type="SUPFAM" id="SSF53795">
    <property type="entry name" value="PEP carboxykinase-like"/>
    <property type="match status" value="1"/>
</dbReference>
<evidence type="ECO:0000256" key="3">
    <source>
        <dbReference type="ARBA" id="ARBA00012363"/>
    </source>
</evidence>
<dbReference type="Gene3D" id="3.40.449.10">
    <property type="entry name" value="Phosphoenolpyruvate Carboxykinase, domain 1"/>
    <property type="match status" value="1"/>
</dbReference>
<reference evidence="9" key="1">
    <citation type="submission" date="2024-06" db="EMBL/GenBank/DDBJ databases">
        <authorList>
            <person name="Ryan C."/>
        </authorList>
    </citation>
    <scope>NUCLEOTIDE SEQUENCE [LARGE SCALE GENOMIC DNA]</scope>
</reference>
<dbReference type="Gene3D" id="3.90.228.20">
    <property type="match status" value="1"/>
</dbReference>
<gene>
    <name evidence="8" type="ORF">URODEC1_LOCUS78254</name>
</gene>
<dbReference type="GO" id="GO:0005524">
    <property type="term" value="F:ATP binding"/>
    <property type="evidence" value="ECO:0007669"/>
    <property type="project" value="UniProtKB-KW"/>
</dbReference>
<sequence>MLGFLRRAVPAEASSQAAGIRQFQCAYHRSNERLSPSRDQEVSYPLNWAIAGRGVIVKDKVFHNVETSELQKGGATYPDCLSGIPLHVRGDVTGGVPDVSKSQFAKLLKLVTFHLSSISCLYVQDGAIGSSAECDAKVRIISDNPSAVMSLSNVLWKIPDRAVSHDTSPLTIYATSSISNNIKTLLGSGTQYANGFAAADIERSSLILCGKAFADSAIVKDALTAITAPILSARGGLPVPGWLMFFGDSIVLLFAPVEIIRSCSEIQKALLSIDCGAVMSSKGPTVLFPNKSRREPKLFSKPSAAIIVSSDSTGAIPPVSKLSPGQAAYHFLAGYHDGKFVPAYNRAPSPADPLALASSLSSNFAFLDWTVG</sequence>
<name>A0ABC9CTA5_9POAL</name>
<evidence type="ECO:0000313" key="9">
    <source>
        <dbReference type="Proteomes" id="UP001497457"/>
    </source>
</evidence>
<keyword evidence="6" id="KW-0456">Lyase</keyword>
<evidence type="ECO:0000313" key="8">
    <source>
        <dbReference type="EMBL" id="CAL5025698.1"/>
    </source>
</evidence>
<comment type="catalytic activity">
    <reaction evidence="7">
        <text>oxaloacetate + ATP = phosphoenolpyruvate + ADP + CO2</text>
        <dbReference type="Rhea" id="RHEA:18617"/>
        <dbReference type="ChEBI" id="CHEBI:16452"/>
        <dbReference type="ChEBI" id="CHEBI:16526"/>
        <dbReference type="ChEBI" id="CHEBI:30616"/>
        <dbReference type="ChEBI" id="CHEBI:58702"/>
        <dbReference type="ChEBI" id="CHEBI:456216"/>
        <dbReference type="EC" id="4.1.1.49"/>
    </reaction>
</comment>
<accession>A0ABC9CTA5</accession>
<dbReference type="SUPFAM" id="SSF68923">
    <property type="entry name" value="PEP carboxykinase N-terminal domain"/>
    <property type="match status" value="1"/>
</dbReference>
<dbReference type="EC" id="4.1.1.49" evidence="3"/>